<evidence type="ECO:0000256" key="6">
    <source>
        <dbReference type="SAM" id="MobiDB-lite"/>
    </source>
</evidence>
<feature type="compositionally biased region" description="Basic and acidic residues" evidence="6">
    <location>
        <begin position="95"/>
        <end position="105"/>
    </location>
</feature>
<accession>A0A6F9DTG6</accession>
<dbReference type="GO" id="GO:0005385">
    <property type="term" value="F:zinc ion transmembrane transporter activity"/>
    <property type="evidence" value="ECO:0007669"/>
    <property type="project" value="TreeGrafter"/>
</dbReference>
<name>A0A6F9DTG6_9ASCI</name>
<evidence type="ECO:0000256" key="5">
    <source>
        <dbReference type="ARBA" id="ARBA00023136"/>
    </source>
</evidence>
<evidence type="ECO:0000256" key="1">
    <source>
        <dbReference type="ARBA" id="ARBA00004141"/>
    </source>
</evidence>
<comment type="subcellular location">
    <subcellularLocation>
        <location evidence="1">Membrane</location>
        <topology evidence="1">Multi-pass membrane protein</topology>
    </subcellularLocation>
</comment>
<keyword evidence="4 7" id="KW-1133">Transmembrane helix</keyword>
<comment type="similarity">
    <text evidence="2">Belongs to the ZIP transporter (TC 2.A.5) family.</text>
</comment>
<dbReference type="GO" id="GO:0140410">
    <property type="term" value="F:monoatomic cation:bicarbonate symporter activity"/>
    <property type="evidence" value="ECO:0007669"/>
    <property type="project" value="TreeGrafter"/>
</dbReference>
<dbReference type="PANTHER" id="PTHR12191">
    <property type="entry name" value="SOLUTE CARRIER FAMILY 39"/>
    <property type="match status" value="1"/>
</dbReference>
<dbReference type="InterPro" id="IPR050799">
    <property type="entry name" value="ZIP_Transporter"/>
</dbReference>
<organism evidence="8">
    <name type="scientific">Phallusia mammillata</name>
    <dbReference type="NCBI Taxonomy" id="59560"/>
    <lineage>
        <taxon>Eukaryota</taxon>
        <taxon>Metazoa</taxon>
        <taxon>Chordata</taxon>
        <taxon>Tunicata</taxon>
        <taxon>Ascidiacea</taxon>
        <taxon>Phlebobranchia</taxon>
        <taxon>Ascidiidae</taxon>
        <taxon>Phallusia</taxon>
    </lineage>
</organism>
<gene>
    <name evidence="8" type="primary">Slc39a12-002</name>
</gene>
<feature type="transmembrane region" description="Helical" evidence="7">
    <location>
        <begin position="265"/>
        <end position="288"/>
    </location>
</feature>
<dbReference type="EMBL" id="LR790404">
    <property type="protein sequence ID" value="CAB3266266.1"/>
    <property type="molecule type" value="mRNA"/>
</dbReference>
<feature type="transmembrane region" description="Helical" evidence="7">
    <location>
        <begin position="42"/>
        <end position="58"/>
    </location>
</feature>
<evidence type="ECO:0000256" key="2">
    <source>
        <dbReference type="ARBA" id="ARBA00006939"/>
    </source>
</evidence>
<evidence type="ECO:0000313" key="8">
    <source>
        <dbReference type="EMBL" id="CAB3266266.1"/>
    </source>
</evidence>
<sequence>MQCFVSLGIGTLTADALLHLIPYALGVGEGATDGNQDENAYLWKLCATLGGIWVMFLFEKCMKMAGGGHSHSHGHVHPEHNTFQLEESTVTSFATKDEKSQKQEDEANGNSVREESQENKEESADVNKEKESKDILYCGFPIVGWMIFVGDALHNFGDGLALGVAFSESWVTGVGTSIAIFCHELPHEFSDFALYLNCGISKAKSLLLNFAAACCCYIGLYIGLGISDDEQIREWLLSVIAGIFLYIAFVDVFPEMWNEDKKRPYLTFFVQNLGLVAGWVLLLLIAIYEEPLENSIG</sequence>
<proteinExistence type="evidence at transcript level"/>
<dbReference type="Pfam" id="PF02535">
    <property type="entry name" value="Zip"/>
    <property type="match status" value="1"/>
</dbReference>
<dbReference type="InterPro" id="IPR003689">
    <property type="entry name" value="ZIP"/>
</dbReference>
<keyword evidence="3 7" id="KW-0812">Transmembrane</keyword>
<keyword evidence="5 7" id="KW-0472">Membrane</keyword>
<reference evidence="8" key="1">
    <citation type="submission" date="2020-04" db="EMBL/GenBank/DDBJ databases">
        <authorList>
            <person name="Neveu A P."/>
        </authorList>
    </citation>
    <scope>NUCLEOTIDE SEQUENCE</scope>
    <source>
        <tissue evidence="8">Whole embryo</tissue>
    </source>
</reference>
<feature type="compositionally biased region" description="Basic and acidic residues" evidence="6">
    <location>
        <begin position="112"/>
        <end position="127"/>
    </location>
</feature>
<protein>
    <submittedName>
        <fullName evidence="8">Zinc transporter ZIP12-like</fullName>
    </submittedName>
</protein>
<dbReference type="PANTHER" id="PTHR12191:SF37">
    <property type="entry name" value="ZINC TRANSPORTER FOI"/>
    <property type="match status" value="1"/>
</dbReference>
<feature type="transmembrane region" description="Helical" evidence="7">
    <location>
        <begin position="206"/>
        <end position="223"/>
    </location>
</feature>
<dbReference type="GO" id="GO:0030003">
    <property type="term" value="P:intracellular monoatomic cation homeostasis"/>
    <property type="evidence" value="ECO:0007669"/>
    <property type="project" value="TreeGrafter"/>
</dbReference>
<dbReference type="GO" id="GO:0071578">
    <property type="term" value="P:zinc ion import across plasma membrane"/>
    <property type="evidence" value="ECO:0007669"/>
    <property type="project" value="TreeGrafter"/>
</dbReference>
<dbReference type="AlphaFoldDB" id="A0A6F9DTG6"/>
<evidence type="ECO:0000256" key="4">
    <source>
        <dbReference type="ARBA" id="ARBA00022989"/>
    </source>
</evidence>
<feature type="transmembrane region" description="Helical" evidence="7">
    <location>
        <begin position="235"/>
        <end position="253"/>
    </location>
</feature>
<feature type="region of interest" description="Disordered" evidence="6">
    <location>
        <begin position="94"/>
        <end position="127"/>
    </location>
</feature>
<evidence type="ECO:0000256" key="3">
    <source>
        <dbReference type="ARBA" id="ARBA00022692"/>
    </source>
</evidence>
<dbReference type="GO" id="GO:0005886">
    <property type="term" value="C:plasma membrane"/>
    <property type="evidence" value="ECO:0007669"/>
    <property type="project" value="TreeGrafter"/>
</dbReference>
<evidence type="ECO:0000256" key="7">
    <source>
        <dbReference type="SAM" id="Phobius"/>
    </source>
</evidence>